<comment type="caution">
    <text evidence="1">The sequence shown here is derived from an EMBL/GenBank/DDBJ whole genome shotgun (WGS) entry which is preliminary data.</text>
</comment>
<organism evidence="1 2">
    <name type="scientific">Morganella psychrotolerans</name>
    <dbReference type="NCBI Taxonomy" id="368603"/>
    <lineage>
        <taxon>Bacteria</taxon>
        <taxon>Pseudomonadati</taxon>
        <taxon>Pseudomonadota</taxon>
        <taxon>Gammaproteobacteria</taxon>
        <taxon>Enterobacterales</taxon>
        <taxon>Morganellaceae</taxon>
        <taxon>Morganella</taxon>
    </lineage>
</organism>
<dbReference type="EMBL" id="LZEX01000001">
    <property type="protein sequence ID" value="OBU11492.1"/>
    <property type="molecule type" value="Genomic_DNA"/>
</dbReference>
<dbReference type="RefSeq" id="WP_067420804.1">
    <property type="nucleotide sequence ID" value="NZ_LZEX01000001.1"/>
</dbReference>
<evidence type="ECO:0000313" key="1">
    <source>
        <dbReference type="EMBL" id="OBU11492.1"/>
    </source>
</evidence>
<dbReference type="AlphaFoldDB" id="A0A1B8HQ02"/>
<gene>
    <name evidence="1" type="ORF">AYY17_01855</name>
</gene>
<protein>
    <submittedName>
        <fullName evidence="1">Phage tail protein</fullName>
    </submittedName>
</protein>
<reference evidence="1 2" key="1">
    <citation type="submission" date="2016-06" db="EMBL/GenBank/DDBJ databases">
        <authorList>
            <person name="Kjaerup R.B."/>
            <person name="Dalgaard T.S."/>
            <person name="Juul-Madsen H.R."/>
        </authorList>
    </citation>
    <scope>NUCLEOTIDE SEQUENCE [LARGE SCALE GENOMIC DNA]</scope>
    <source>
        <strain evidence="1 2">GCSL-Mp3</strain>
    </source>
</reference>
<sequence>MADKKTSPEYAKLPAGTIVKYGKAGDAVAVMKPLINCKALGATGQSGSFVDVTTLIDMSKQFISDLPEGPEKSLGFIDDPENEDFAAFLNAAEKRETVQFYFELPNKRTANMLLSLSGWELNDVSAPANEAIQITVKGKQNNLEWGVAGVTGDQAKGGTK</sequence>
<proteinExistence type="predicted"/>
<accession>A0A1B8HQ02</accession>
<dbReference type="Pfam" id="PF16463">
    <property type="entry name" value="Phage_TTP_13"/>
    <property type="match status" value="1"/>
</dbReference>
<dbReference type="Proteomes" id="UP000092247">
    <property type="component" value="Unassembled WGS sequence"/>
</dbReference>
<evidence type="ECO:0000313" key="2">
    <source>
        <dbReference type="Proteomes" id="UP000092247"/>
    </source>
</evidence>
<dbReference type="InterPro" id="IPR032493">
    <property type="entry name" value="Phage_TTP_13"/>
</dbReference>
<name>A0A1B8HQ02_9GAMM</name>